<sequence length="128" mass="14741">MVQIFSVQSDLKRALIDAEKWGEFMKWYDRSAAVMTNQQFRTKLLSNFGRTYAVDDFIRFYNEQKNPDSFERGSMLYIRNGNVVKGPEVLWVQSREFVLSLKPIPIGPGGCISTIGMVLRRGLVLKQT</sequence>
<dbReference type="Proteomes" id="UP001319080">
    <property type="component" value="Unassembled WGS sequence"/>
</dbReference>
<reference evidence="1 2" key="1">
    <citation type="submission" date="2021-05" db="EMBL/GenBank/DDBJ databases">
        <title>A Polyphasic approach of four new species of the genus Ohtaekwangia: Ohtaekwangia histidinii sp. nov., Ohtaekwangia cretensis sp. nov., Ohtaekwangia indiensis sp. nov., Ohtaekwangia reichenbachii sp. nov. from diverse environment.</title>
        <authorList>
            <person name="Octaviana S."/>
        </authorList>
    </citation>
    <scope>NUCLEOTIDE SEQUENCE [LARGE SCALE GENOMIC DNA]</scope>
    <source>
        <strain evidence="1 2">PWU5</strain>
    </source>
</reference>
<gene>
    <name evidence="1" type="ORF">KK062_22515</name>
</gene>
<dbReference type="AlphaFoldDB" id="A0AAP2E3S1"/>
<dbReference type="EMBL" id="JAHESE010000028">
    <property type="protein sequence ID" value="MBT1711034.1"/>
    <property type="molecule type" value="Genomic_DNA"/>
</dbReference>
<organism evidence="1 2">
    <name type="scientific">Dawidia cretensis</name>
    <dbReference type="NCBI Taxonomy" id="2782350"/>
    <lineage>
        <taxon>Bacteria</taxon>
        <taxon>Pseudomonadati</taxon>
        <taxon>Bacteroidota</taxon>
        <taxon>Cytophagia</taxon>
        <taxon>Cytophagales</taxon>
        <taxon>Chryseotaleaceae</taxon>
        <taxon>Dawidia</taxon>
    </lineage>
</organism>
<protein>
    <submittedName>
        <fullName evidence="1">Uncharacterized protein</fullName>
    </submittedName>
</protein>
<comment type="caution">
    <text evidence="1">The sequence shown here is derived from an EMBL/GenBank/DDBJ whole genome shotgun (WGS) entry which is preliminary data.</text>
</comment>
<evidence type="ECO:0000313" key="2">
    <source>
        <dbReference type="Proteomes" id="UP001319080"/>
    </source>
</evidence>
<name>A0AAP2E3S1_9BACT</name>
<evidence type="ECO:0000313" key="1">
    <source>
        <dbReference type="EMBL" id="MBT1711034.1"/>
    </source>
</evidence>
<keyword evidence="2" id="KW-1185">Reference proteome</keyword>
<proteinExistence type="predicted"/>
<accession>A0AAP2E3S1</accession>